<accession>A0A9R0QEF4</accession>
<dbReference type="Proteomes" id="UP000324705">
    <property type="component" value="Chromosome 1A"/>
</dbReference>
<dbReference type="AlphaFoldDB" id="A0A9R0QEF4"/>
<keyword evidence="1" id="KW-1133">Transmembrane helix</keyword>
<keyword evidence="1" id="KW-0472">Membrane</keyword>
<reference evidence="2 3" key="1">
    <citation type="submission" date="2017-09" db="EMBL/GenBank/DDBJ databases">
        <authorList>
            <consortium name="International Durum Wheat Genome Sequencing Consortium (IDWGSC)"/>
            <person name="Milanesi L."/>
        </authorList>
    </citation>
    <scope>NUCLEOTIDE SEQUENCE [LARGE SCALE GENOMIC DNA]</scope>
    <source>
        <strain evidence="3">cv. Svevo</strain>
    </source>
</reference>
<dbReference type="Gramene" id="TRITD1Av1G183240.2">
    <property type="protein sequence ID" value="TRITD1Av1G183240.2"/>
    <property type="gene ID" value="TRITD1Av1G183240"/>
</dbReference>
<evidence type="ECO:0000313" key="3">
    <source>
        <dbReference type="Proteomes" id="UP000324705"/>
    </source>
</evidence>
<keyword evidence="1" id="KW-0812">Transmembrane</keyword>
<name>A0A9R0QEF4_TRITD</name>
<evidence type="ECO:0000256" key="1">
    <source>
        <dbReference type="SAM" id="Phobius"/>
    </source>
</evidence>
<evidence type="ECO:0000313" key="2">
    <source>
        <dbReference type="EMBL" id="VAH08553.1"/>
    </source>
</evidence>
<proteinExistence type="predicted"/>
<gene>
    <name evidence="2" type="ORF">TRITD_1Av1G183240</name>
</gene>
<keyword evidence="3" id="KW-1185">Reference proteome</keyword>
<protein>
    <submittedName>
        <fullName evidence="2">Uncharacterized protein</fullName>
    </submittedName>
</protein>
<feature type="transmembrane region" description="Helical" evidence="1">
    <location>
        <begin position="6"/>
        <end position="28"/>
    </location>
</feature>
<sequence length="92" mass="9854">MESFSLSLVAVGSAAALVYLCVAAWVSWPRRVGEIFRRQGIDGPPPSSFLMGNLSEMQARVQQHAVASAAEDGAGDLHKGHLRSTCCSCYSR</sequence>
<organism evidence="2 3">
    <name type="scientific">Triticum turgidum subsp. durum</name>
    <name type="common">Durum wheat</name>
    <name type="synonym">Triticum durum</name>
    <dbReference type="NCBI Taxonomy" id="4567"/>
    <lineage>
        <taxon>Eukaryota</taxon>
        <taxon>Viridiplantae</taxon>
        <taxon>Streptophyta</taxon>
        <taxon>Embryophyta</taxon>
        <taxon>Tracheophyta</taxon>
        <taxon>Spermatophyta</taxon>
        <taxon>Magnoliopsida</taxon>
        <taxon>Liliopsida</taxon>
        <taxon>Poales</taxon>
        <taxon>Poaceae</taxon>
        <taxon>BOP clade</taxon>
        <taxon>Pooideae</taxon>
        <taxon>Triticodae</taxon>
        <taxon>Triticeae</taxon>
        <taxon>Triticinae</taxon>
        <taxon>Triticum</taxon>
    </lineage>
</organism>
<dbReference type="EMBL" id="LT934111">
    <property type="protein sequence ID" value="VAH08553.1"/>
    <property type="molecule type" value="Genomic_DNA"/>
</dbReference>